<reference evidence="2" key="1">
    <citation type="submission" date="2024-03" db="EMBL/GenBank/DDBJ databases">
        <title>Diverse circular DNA viruses in blood, oral, and fecal samples of captive lemurs.</title>
        <authorList>
            <person name="Paietta E.N."/>
            <person name="Kraberger S."/>
            <person name="Lund M.C."/>
            <person name="Custer J.M."/>
            <person name="Vargas K.M."/>
            <person name="Ehmke E.E."/>
            <person name="Yoder A.D."/>
            <person name="Varsani A."/>
        </authorList>
    </citation>
    <scope>NUCLEOTIDE SEQUENCE</scope>
    <source>
        <strain evidence="2">Duke_24SF_91</strain>
    </source>
</reference>
<evidence type="ECO:0000256" key="1">
    <source>
        <dbReference type="SAM" id="MobiDB-lite"/>
    </source>
</evidence>
<name>A0AAU8B0N4_9CAUD</name>
<sequence length="128" mass="14315">MASDRRYINQRTGEVVDNIDVRPFREILAELGEGSTEQELSEAMWDLLQRVQDTGKQGTVTLAITVAPNGAGRIEVKDEVKLKLPEYARPATAFYLDKQGNATRRNPDQPEIPGVTHIATQHSSRKEI</sequence>
<feature type="region of interest" description="Disordered" evidence="1">
    <location>
        <begin position="98"/>
        <end position="128"/>
    </location>
</feature>
<organism evidence="2">
    <name type="scientific">Dulem virus 32</name>
    <dbReference type="NCBI Taxonomy" id="3145750"/>
    <lineage>
        <taxon>Viruses</taxon>
        <taxon>Duplodnaviria</taxon>
        <taxon>Heunggongvirae</taxon>
        <taxon>Uroviricota</taxon>
        <taxon>Caudoviricetes</taxon>
    </lineage>
</organism>
<dbReference type="EMBL" id="PP511597">
    <property type="protein sequence ID" value="XCD05787.1"/>
    <property type="molecule type" value="Genomic_DNA"/>
</dbReference>
<proteinExistence type="predicted"/>
<accession>A0AAU8B0N4</accession>
<protein>
    <submittedName>
        <fullName evidence="2">Uncharacterized protein</fullName>
    </submittedName>
</protein>
<evidence type="ECO:0000313" key="2">
    <source>
        <dbReference type="EMBL" id="XCD05787.1"/>
    </source>
</evidence>